<accession>A0A2G9TBC3</accession>
<protein>
    <submittedName>
        <fullName evidence="1">Uncharacterized protein</fullName>
    </submittedName>
</protein>
<evidence type="ECO:0000313" key="1">
    <source>
        <dbReference type="EMBL" id="PIO55234.1"/>
    </source>
</evidence>
<proteinExistence type="predicted"/>
<reference evidence="1 2" key="1">
    <citation type="submission" date="2015-09" db="EMBL/GenBank/DDBJ databases">
        <title>Draft genome of the parasitic nematode Teladorsagia circumcincta isolate WARC Sus (inbred).</title>
        <authorList>
            <person name="Mitreva M."/>
        </authorList>
    </citation>
    <scope>NUCLEOTIDE SEQUENCE [LARGE SCALE GENOMIC DNA]</scope>
    <source>
        <strain evidence="1 2">S</strain>
    </source>
</reference>
<organism evidence="1 2">
    <name type="scientific">Teladorsagia circumcincta</name>
    <name type="common">Brown stomach worm</name>
    <name type="synonym">Ostertagia circumcincta</name>
    <dbReference type="NCBI Taxonomy" id="45464"/>
    <lineage>
        <taxon>Eukaryota</taxon>
        <taxon>Metazoa</taxon>
        <taxon>Ecdysozoa</taxon>
        <taxon>Nematoda</taxon>
        <taxon>Chromadorea</taxon>
        <taxon>Rhabditida</taxon>
        <taxon>Rhabditina</taxon>
        <taxon>Rhabditomorpha</taxon>
        <taxon>Strongyloidea</taxon>
        <taxon>Trichostrongylidae</taxon>
        <taxon>Teladorsagia</taxon>
    </lineage>
</organism>
<dbReference type="EMBL" id="KZ387750">
    <property type="protein sequence ID" value="PIO55234.1"/>
    <property type="molecule type" value="Genomic_DNA"/>
</dbReference>
<dbReference type="AlphaFoldDB" id="A0A2G9TBC3"/>
<sequence>MSKVQRERNAINLGSKASNKNGIQFFLGYCEGKSENSHGYKKVEIERHRNSHAEVLDYE</sequence>
<evidence type="ECO:0000313" key="2">
    <source>
        <dbReference type="Proteomes" id="UP000230423"/>
    </source>
</evidence>
<keyword evidence="2" id="KW-1185">Reference proteome</keyword>
<gene>
    <name evidence="1" type="ORF">TELCIR_23380</name>
</gene>
<name>A0A2G9TBC3_TELCI</name>
<dbReference type="Proteomes" id="UP000230423">
    <property type="component" value="Unassembled WGS sequence"/>
</dbReference>